<proteinExistence type="predicted"/>
<accession>B6QBU1</accession>
<dbReference type="PROSITE" id="PS50275">
    <property type="entry name" value="SAC"/>
    <property type="match status" value="1"/>
</dbReference>
<dbReference type="InterPro" id="IPR032710">
    <property type="entry name" value="NTF2-like_dom_sf"/>
</dbReference>
<dbReference type="Proteomes" id="UP000001294">
    <property type="component" value="Unassembled WGS sequence"/>
</dbReference>
<dbReference type="PANTHER" id="PTHR45662">
    <property type="entry name" value="PHOSPHATIDYLINOSITIDE PHOSPHATASE SAC1"/>
    <property type="match status" value="1"/>
</dbReference>
<feature type="compositionally biased region" description="Polar residues" evidence="1">
    <location>
        <begin position="369"/>
        <end position="384"/>
    </location>
</feature>
<dbReference type="PANTHER" id="PTHR45662:SF7">
    <property type="entry name" value="SACI DOMAIN PROTEIN (AFU_ORTHOLOGUE AFUA_1G15890)"/>
    <property type="match status" value="1"/>
</dbReference>
<dbReference type="Pfam" id="PF02383">
    <property type="entry name" value="Syja_N"/>
    <property type="match status" value="1"/>
</dbReference>
<dbReference type="InterPro" id="IPR037401">
    <property type="entry name" value="SnoaL-like"/>
</dbReference>
<feature type="domain" description="SAC" evidence="2">
    <location>
        <begin position="512"/>
        <end position="884"/>
    </location>
</feature>
<feature type="region of interest" description="Disordered" evidence="1">
    <location>
        <begin position="357"/>
        <end position="410"/>
    </location>
</feature>
<evidence type="ECO:0000313" key="4">
    <source>
        <dbReference type="EMBL" id="EEA25501.1"/>
    </source>
</evidence>
<dbReference type="GO" id="GO:0046856">
    <property type="term" value="P:phosphatidylinositol dephosphorylation"/>
    <property type="evidence" value="ECO:0007669"/>
    <property type="project" value="TreeGrafter"/>
</dbReference>
<dbReference type="AlphaFoldDB" id="B6QBU1"/>
<protein>
    <submittedName>
        <fullName evidence="4">SacI domain protein</fullName>
    </submittedName>
</protein>
<dbReference type="Gene3D" id="3.10.450.50">
    <property type="match status" value="1"/>
</dbReference>
<dbReference type="SUPFAM" id="SSF54427">
    <property type="entry name" value="NTF2-like"/>
    <property type="match status" value="1"/>
</dbReference>
<feature type="region of interest" description="Disordered" evidence="1">
    <location>
        <begin position="436"/>
        <end position="491"/>
    </location>
</feature>
<feature type="domain" description="HSac2" evidence="3">
    <location>
        <begin position="954"/>
        <end position="1114"/>
    </location>
</feature>
<dbReference type="InterPro" id="IPR034753">
    <property type="entry name" value="hSac2"/>
</dbReference>
<gene>
    <name evidence="4" type="ORF">PMAA_066070</name>
</gene>
<dbReference type="InterPro" id="IPR002013">
    <property type="entry name" value="SAC_dom"/>
</dbReference>
<dbReference type="Pfam" id="PF12456">
    <property type="entry name" value="hSac2"/>
    <property type="match status" value="1"/>
</dbReference>
<evidence type="ECO:0000259" key="3">
    <source>
        <dbReference type="PROSITE" id="PS51791"/>
    </source>
</evidence>
<dbReference type="PhylomeDB" id="B6QBU1"/>
<evidence type="ECO:0000256" key="1">
    <source>
        <dbReference type="SAM" id="MobiDB-lite"/>
    </source>
</evidence>
<dbReference type="GO" id="GO:0043812">
    <property type="term" value="F:phosphatidylinositol-4-phosphate phosphatase activity"/>
    <property type="evidence" value="ECO:0007669"/>
    <property type="project" value="TreeGrafter"/>
</dbReference>
<dbReference type="VEuPathDB" id="FungiDB:PMAA_066070"/>
<name>B6QBU1_TALMQ</name>
<dbReference type="HOGENOM" id="CLU_006249_1_0_1"/>
<evidence type="ECO:0000259" key="2">
    <source>
        <dbReference type="PROSITE" id="PS50275"/>
    </source>
</evidence>
<dbReference type="GO" id="GO:0005783">
    <property type="term" value="C:endoplasmic reticulum"/>
    <property type="evidence" value="ECO:0007669"/>
    <property type="project" value="TreeGrafter"/>
</dbReference>
<reference evidence="5" key="1">
    <citation type="journal article" date="2015" name="Genome Announc.">
        <title>Genome sequence of the AIDS-associated pathogen Penicillium marneffei (ATCC18224) and its near taxonomic relative Talaromyces stipitatus (ATCC10500).</title>
        <authorList>
            <person name="Nierman W.C."/>
            <person name="Fedorova-Abrams N.D."/>
            <person name="Andrianopoulos A."/>
        </authorList>
    </citation>
    <scope>NUCLEOTIDE SEQUENCE [LARGE SCALE GENOMIC DNA]</scope>
    <source>
        <strain evidence="5">ATCC 18224 / CBS 334.59 / QM 7333</strain>
    </source>
</reference>
<dbReference type="OrthoDB" id="405996at2759"/>
<evidence type="ECO:0000313" key="5">
    <source>
        <dbReference type="Proteomes" id="UP000001294"/>
    </source>
</evidence>
<dbReference type="Pfam" id="PF13577">
    <property type="entry name" value="SnoaL_4"/>
    <property type="match status" value="1"/>
</dbReference>
<keyword evidence="5" id="KW-1185">Reference proteome</keyword>
<sequence>MALPVLPSALPSLTDRDAGIDSLHRGVTSLDTGDEATFLSAFTQDAVVDINGTLLKGLPTIRGGMFETVSKLNTTHFITNVRSLYYSEVVKDESDGLWKAKLFQMRTSWAQGDQAIAQGKTPENISRPEFRVVLMFPGALIVPIGLFLYGWSAEYKTHWIVPTLALPCLPREPSLVSNRRVRFCEAWPGLASLFWPYVYSSLGYGDSLLRNRSPARPATEDTEDTAAGRLSKFKMPSLVRKFVIFAAVDGLILQQNDRGQRNSSNGNLSVQIDYKTRKITSLSQARSESSVKSTSPSLEAYGLVGLLDIASSSFLIPITQRKEVAQILGKPIYAVTNVAIIPLTSQDDANRAIIQAQSTSKQCEEESDQNTTDDASGSEATSEADSGDEGIITSPAVNFDNPGEQSQSSVAQDVIENKGRNSRFVLTWFSRKRLGAAESSPPRSKSDPYPSKTEKARDTSPAQAEPLQESEEVRTEAEAAPAVEKAAEDVESQSQLTSSKAIELMPKLLRYTKLLFASNNFFFSYDYDLTRRFYTHDSRTAQLPLHVLADRIYFWNKHLIQPFIDGGDAARSFVLPLIQGFVGQRDFTVASIKDHVEDLEVEAPDDVIPSPATVAKEEISDETLAEDPRKQNFLLTLISRRSIQRPGLRYLRRGVDDEGNAANTVETEQILSTPEWDASRKVYSLVQLRGSIPLYFTQSPYSLKPIPVLHHTYDTNQLAFARHFRELSRKYGKIQIVSLVDRHGVELKIGEAYESYTRAFNENESSSGLHLGFEWFDFHHECRGMKFENVKCLVDKLVDTTMDFGETIILGNSLLKEQTGIVRTNCMDCLDRTGVTQCAFAQGSLEQSLKSEGYTIDLRGDASTHWFNTLWADNGDAISKQYSSTAALKGDYTRTRKRNYQGALNDFGLTLSRYYNNIVNDYFSQACIDYLLGNVSIQVFSEFQDNLKTIDPGISIAKLRQNAIETCSRLVVDDEAEELVGGWAMLSPRQPNTLRTFPFEETVLLLTDAALYNCRFDWNTDKVLSFERINLSSIRHINHGTYITSVLTDAQTDEQRNVGMVIIYQSSDSNAFRVNTRSLQSSFSQDLQDTPEKPEEWNLYSWLSGTKRTTMRLMAFKALASSTSVTVNNSSSSEIAISERVAIQSICEEIERAVKAGQIMKEGEESSSKSIVEEKDIISLAEAKKMTGYLEQLVYDVKKLVWA</sequence>
<dbReference type="EMBL" id="DS995900">
    <property type="protein sequence ID" value="EEA25501.1"/>
    <property type="molecule type" value="Genomic_DNA"/>
</dbReference>
<organism evidence="4 5">
    <name type="scientific">Talaromyces marneffei (strain ATCC 18224 / CBS 334.59 / QM 7333)</name>
    <name type="common">Penicillium marneffei</name>
    <dbReference type="NCBI Taxonomy" id="441960"/>
    <lineage>
        <taxon>Eukaryota</taxon>
        <taxon>Fungi</taxon>
        <taxon>Dikarya</taxon>
        <taxon>Ascomycota</taxon>
        <taxon>Pezizomycotina</taxon>
        <taxon>Eurotiomycetes</taxon>
        <taxon>Eurotiomycetidae</taxon>
        <taxon>Eurotiales</taxon>
        <taxon>Trichocomaceae</taxon>
        <taxon>Talaromyces</taxon>
        <taxon>Talaromyces sect. Talaromyces</taxon>
    </lineage>
</organism>
<dbReference type="PROSITE" id="PS51791">
    <property type="entry name" value="HSAC2"/>
    <property type="match status" value="1"/>
</dbReference>
<dbReference type="InterPro" id="IPR022158">
    <property type="entry name" value="Inositol_phosphatase"/>
</dbReference>